<keyword evidence="6" id="KW-0560">Oxidoreductase</keyword>
<dbReference type="PANTHER" id="PTHR43004:SF19">
    <property type="entry name" value="BINDING MONOOXYGENASE, PUTATIVE (JCVI)-RELATED"/>
    <property type="match status" value="1"/>
</dbReference>
<dbReference type="eggNOG" id="COG0654">
    <property type="taxonomic scope" value="Bacteria"/>
</dbReference>
<name>C7Q7P6_CATAD</name>
<dbReference type="Pfam" id="PF21274">
    <property type="entry name" value="Rng_hyd_C"/>
    <property type="match status" value="1"/>
</dbReference>
<dbReference type="PRINTS" id="PR00420">
    <property type="entry name" value="RNGMNOXGNASE"/>
</dbReference>
<dbReference type="NCBIfam" id="NF005303">
    <property type="entry name" value="PRK06834.1"/>
    <property type="match status" value="1"/>
</dbReference>
<proteinExistence type="predicted"/>
<dbReference type="Gene3D" id="3.40.30.120">
    <property type="match status" value="1"/>
</dbReference>
<sequence length="567" mass="61001">MGMTGFDDRGLTPTDERMTAERMIAEHAPIERAPAERMPAEPAPTERTPAEHVRTERVPAERVPAEHLPAEPAVVIVGAGPTGLMLAAELALANVEVALLERRPDQELMGQRALGFFARTVEVFDQRGIAERFLEQAKIGQFGGFAWIRLDVGDFPTRHAYGVGLAQRHIERVLADWVAELGVRIQYGAEVAGFTQDESGVEVGLSDGRTLRAQYLVGCDGGSSLIRKGAGIGFPGWDTSISSLIGEVEFTTEPEYGLHRIDGGLHSFAAPNEKGLTGVMVSEPHPGRTERPTLRDLSEALTAAFGTDYGLHGAAWISRFSDMARQADSYRDRRVLLAGDSAHIHSPMGGQGLGVGVQDAVNLGWKLAQVVHGTAPQTLLDTYHAERHPVAARVLHNTLAQVALTGTGPRTEALRDIVTELLAMDEPRRRIAGMMSGLDIQYPDIALAAAKAGDEPHPLLGRRMPDLDLITPGGEERVYTLLHEARPVFLSFAQPGAFDLTAWSDRVRLVEAQTPAADTWDLPVLGAVPAVQAVLIRPDGYVAWAGGPDTPGLTEALTTWFGAPSGS</sequence>
<dbReference type="PANTHER" id="PTHR43004">
    <property type="entry name" value="TRK SYSTEM POTASSIUM UPTAKE PROTEIN"/>
    <property type="match status" value="1"/>
</dbReference>
<protein>
    <submittedName>
        <fullName evidence="6">Monooxygenase FAD-binding</fullName>
    </submittedName>
</protein>
<evidence type="ECO:0000259" key="5">
    <source>
        <dbReference type="Pfam" id="PF01494"/>
    </source>
</evidence>
<feature type="region of interest" description="Disordered" evidence="4">
    <location>
        <begin position="1"/>
        <end position="58"/>
    </location>
</feature>
<keyword evidence="6" id="KW-0503">Monooxygenase</keyword>
<organism evidence="6 7">
    <name type="scientific">Catenulispora acidiphila (strain DSM 44928 / JCM 14897 / NBRC 102108 / NRRL B-24433 / ID139908)</name>
    <dbReference type="NCBI Taxonomy" id="479433"/>
    <lineage>
        <taxon>Bacteria</taxon>
        <taxon>Bacillati</taxon>
        <taxon>Actinomycetota</taxon>
        <taxon>Actinomycetes</taxon>
        <taxon>Catenulisporales</taxon>
        <taxon>Catenulisporaceae</taxon>
        <taxon>Catenulispora</taxon>
    </lineage>
</organism>
<dbReference type="GO" id="GO:0016709">
    <property type="term" value="F:oxidoreductase activity, acting on paired donors, with incorporation or reduction of molecular oxygen, NAD(P)H as one donor, and incorporation of one atom of oxygen"/>
    <property type="evidence" value="ECO:0007669"/>
    <property type="project" value="UniProtKB-ARBA"/>
</dbReference>
<reference evidence="6 7" key="1">
    <citation type="journal article" date="2009" name="Stand. Genomic Sci.">
        <title>Complete genome sequence of Catenulispora acidiphila type strain (ID 139908).</title>
        <authorList>
            <person name="Copeland A."/>
            <person name="Lapidus A."/>
            <person name="Glavina Del Rio T."/>
            <person name="Nolan M."/>
            <person name="Lucas S."/>
            <person name="Chen F."/>
            <person name="Tice H."/>
            <person name="Cheng J.F."/>
            <person name="Bruce D."/>
            <person name="Goodwin L."/>
            <person name="Pitluck S."/>
            <person name="Mikhailova N."/>
            <person name="Pati A."/>
            <person name="Ivanova N."/>
            <person name="Mavromatis K."/>
            <person name="Chen A."/>
            <person name="Palaniappan K."/>
            <person name="Chain P."/>
            <person name="Land M."/>
            <person name="Hauser L."/>
            <person name="Chang Y.J."/>
            <person name="Jeffries C.D."/>
            <person name="Chertkov O."/>
            <person name="Brettin T."/>
            <person name="Detter J.C."/>
            <person name="Han C."/>
            <person name="Ali Z."/>
            <person name="Tindall B.J."/>
            <person name="Goker M."/>
            <person name="Bristow J."/>
            <person name="Eisen J.A."/>
            <person name="Markowitz V."/>
            <person name="Hugenholtz P."/>
            <person name="Kyrpides N.C."/>
            <person name="Klenk H.P."/>
        </authorList>
    </citation>
    <scope>NUCLEOTIDE SEQUENCE [LARGE SCALE GENOMIC DNA]</scope>
    <source>
        <strain evidence="7">DSM 44928 / JCM 14897 / NBRC 102108 / NRRL B-24433 / ID139908</strain>
    </source>
</reference>
<evidence type="ECO:0000313" key="6">
    <source>
        <dbReference type="EMBL" id="ACU72239.1"/>
    </source>
</evidence>
<dbReference type="EMBL" id="CP001700">
    <property type="protein sequence ID" value="ACU72239.1"/>
    <property type="molecule type" value="Genomic_DNA"/>
</dbReference>
<dbReference type="KEGG" id="cai:Caci_3332"/>
<dbReference type="InterPro" id="IPR036188">
    <property type="entry name" value="FAD/NAD-bd_sf"/>
</dbReference>
<dbReference type="SUPFAM" id="SSF51905">
    <property type="entry name" value="FAD/NAD(P)-binding domain"/>
    <property type="match status" value="1"/>
</dbReference>
<dbReference type="Proteomes" id="UP000000851">
    <property type="component" value="Chromosome"/>
</dbReference>
<dbReference type="InterPro" id="IPR002938">
    <property type="entry name" value="FAD-bd"/>
</dbReference>
<feature type="domain" description="FAD-binding" evidence="5">
    <location>
        <begin position="73"/>
        <end position="397"/>
    </location>
</feature>
<evidence type="ECO:0000256" key="1">
    <source>
        <dbReference type="ARBA" id="ARBA00001974"/>
    </source>
</evidence>
<evidence type="ECO:0000256" key="4">
    <source>
        <dbReference type="SAM" id="MobiDB-lite"/>
    </source>
</evidence>
<feature type="compositionally biased region" description="Basic and acidic residues" evidence="4">
    <location>
        <begin position="48"/>
        <end position="58"/>
    </location>
</feature>
<dbReference type="AlphaFoldDB" id="C7Q7P6"/>
<dbReference type="InterPro" id="IPR050641">
    <property type="entry name" value="RIFMO-like"/>
</dbReference>
<keyword evidence="7" id="KW-1185">Reference proteome</keyword>
<feature type="compositionally biased region" description="Basic and acidic residues" evidence="4">
    <location>
        <begin position="1"/>
        <end position="39"/>
    </location>
</feature>
<dbReference type="Pfam" id="PF01494">
    <property type="entry name" value="FAD_binding_3"/>
    <property type="match status" value="1"/>
</dbReference>
<dbReference type="Gene3D" id="3.50.50.60">
    <property type="entry name" value="FAD/NAD(P)-binding domain"/>
    <property type="match status" value="1"/>
</dbReference>
<keyword evidence="3" id="KW-0274">FAD</keyword>
<evidence type="ECO:0000256" key="3">
    <source>
        <dbReference type="ARBA" id="ARBA00022827"/>
    </source>
</evidence>
<dbReference type="RefSeq" id="WP_012787532.1">
    <property type="nucleotide sequence ID" value="NC_013131.1"/>
</dbReference>
<dbReference type="InParanoid" id="C7Q7P6"/>
<dbReference type="FunCoup" id="C7Q7P6">
    <property type="interactions" value="98"/>
</dbReference>
<comment type="cofactor">
    <cofactor evidence="1">
        <name>FAD</name>
        <dbReference type="ChEBI" id="CHEBI:57692"/>
    </cofactor>
</comment>
<accession>C7Q7P6</accession>
<keyword evidence="2" id="KW-0285">Flavoprotein</keyword>
<gene>
    <name evidence="6" type="ordered locus">Caci_3332</name>
</gene>
<dbReference type="STRING" id="479433.Caci_3332"/>
<dbReference type="Gene3D" id="3.30.70.2450">
    <property type="match status" value="1"/>
</dbReference>
<evidence type="ECO:0000313" key="7">
    <source>
        <dbReference type="Proteomes" id="UP000000851"/>
    </source>
</evidence>
<dbReference type="HOGENOM" id="CLU_009665_20_1_11"/>
<evidence type="ECO:0000256" key="2">
    <source>
        <dbReference type="ARBA" id="ARBA00022630"/>
    </source>
</evidence>
<dbReference type="GO" id="GO:0071949">
    <property type="term" value="F:FAD binding"/>
    <property type="evidence" value="ECO:0007669"/>
    <property type="project" value="InterPro"/>
</dbReference>